<keyword evidence="1" id="KW-0472">Membrane</keyword>
<evidence type="ECO:0000313" key="3">
    <source>
        <dbReference type="Proteomes" id="UP000501602"/>
    </source>
</evidence>
<keyword evidence="3" id="KW-1185">Reference proteome</keyword>
<protein>
    <submittedName>
        <fullName evidence="2">Uncharacterized protein</fullName>
    </submittedName>
</protein>
<accession>A0A6H1UGB1</accession>
<sequence length="51" mass="5386">MYRAQVISGSVMVLTCGMGIMLLPDFPLGAFFSFFAGGVLLWVTLGGLSGR</sequence>
<gene>
    <name evidence="2" type="ORF">HER31_15160</name>
</gene>
<proteinExistence type="predicted"/>
<keyword evidence="1" id="KW-1133">Transmembrane helix</keyword>
<reference evidence="2 3" key="1">
    <citation type="submission" date="2020-04" db="EMBL/GenBank/DDBJ databases">
        <title>Ferrimonas sp. S7 isolated from sea water.</title>
        <authorList>
            <person name="Bae S.S."/>
            <person name="Baek K."/>
        </authorList>
    </citation>
    <scope>NUCLEOTIDE SEQUENCE [LARGE SCALE GENOMIC DNA]</scope>
    <source>
        <strain evidence="2 3">S7</strain>
    </source>
</reference>
<keyword evidence="1" id="KW-0812">Transmembrane</keyword>
<dbReference type="EMBL" id="CP051180">
    <property type="protein sequence ID" value="QIZ78121.1"/>
    <property type="molecule type" value="Genomic_DNA"/>
</dbReference>
<dbReference type="RefSeq" id="WP_168661781.1">
    <property type="nucleotide sequence ID" value="NZ_CP051180.1"/>
</dbReference>
<dbReference type="KEGG" id="fes:HER31_15160"/>
<evidence type="ECO:0000256" key="1">
    <source>
        <dbReference type="SAM" id="Phobius"/>
    </source>
</evidence>
<evidence type="ECO:0000313" key="2">
    <source>
        <dbReference type="EMBL" id="QIZ78121.1"/>
    </source>
</evidence>
<dbReference type="AlphaFoldDB" id="A0A6H1UGB1"/>
<dbReference type="Proteomes" id="UP000501602">
    <property type="component" value="Chromosome"/>
</dbReference>
<name>A0A6H1UGB1_9GAMM</name>
<organism evidence="2 3">
    <name type="scientific">Ferrimonas lipolytica</name>
    <dbReference type="NCBI Taxonomy" id="2724191"/>
    <lineage>
        <taxon>Bacteria</taxon>
        <taxon>Pseudomonadati</taxon>
        <taxon>Pseudomonadota</taxon>
        <taxon>Gammaproteobacteria</taxon>
        <taxon>Alteromonadales</taxon>
        <taxon>Ferrimonadaceae</taxon>
        <taxon>Ferrimonas</taxon>
    </lineage>
</organism>
<feature type="transmembrane region" description="Helical" evidence="1">
    <location>
        <begin position="30"/>
        <end position="48"/>
    </location>
</feature>
<feature type="transmembrane region" description="Helical" evidence="1">
    <location>
        <begin position="7"/>
        <end position="24"/>
    </location>
</feature>